<dbReference type="EMBL" id="LSLI01000056">
    <property type="protein sequence ID" value="KXS31786.1"/>
    <property type="molecule type" value="Genomic_DNA"/>
</dbReference>
<evidence type="ECO:0000313" key="5">
    <source>
        <dbReference type="Proteomes" id="UP000070578"/>
    </source>
</evidence>
<dbReference type="PANTHER" id="PTHR12149:SF8">
    <property type="entry name" value="PROTEIN-RIBULOSAMINE 3-KINASE"/>
    <property type="match status" value="1"/>
</dbReference>
<accession>A0A139BS05</accession>
<comment type="similarity">
    <text evidence="1 2">Belongs to the fructosamine kinase family.</text>
</comment>
<dbReference type="Pfam" id="PF03881">
    <property type="entry name" value="Fructosamin_kin"/>
    <property type="match status" value="2"/>
</dbReference>
<dbReference type="SUPFAM" id="SSF56112">
    <property type="entry name" value="Protein kinase-like (PK-like)"/>
    <property type="match status" value="1"/>
</dbReference>
<dbReference type="PANTHER" id="PTHR12149">
    <property type="entry name" value="FRUCTOSAMINE 3 KINASE-RELATED PROTEIN"/>
    <property type="match status" value="1"/>
</dbReference>
<comment type="caution">
    <text evidence="4">The sequence shown here is derived from an EMBL/GenBank/DDBJ whole genome shotgun (WGS) entry which is preliminary data.</text>
</comment>
<gene>
    <name evidence="4" type="ORF">AWT59_2085</name>
</gene>
<dbReference type="InterPro" id="IPR011009">
    <property type="entry name" value="Kinase-like_dom_sf"/>
</dbReference>
<reference evidence="4 5" key="1">
    <citation type="submission" date="2016-02" db="EMBL/GenBank/DDBJ databases">
        <authorList>
            <person name="Wen L."/>
            <person name="He K."/>
            <person name="Yang H."/>
        </authorList>
    </citation>
    <scope>NUCLEOTIDE SEQUENCE [LARGE SCALE GENOMIC DNA]</scope>
    <source>
        <strain evidence="4">ShG14-8</strain>
    </source>
</reference>
<sequence>MNLKLLTHLSTAICDASHRPFTLRTSTPVGGGSINEAYRLEGMDGSRYFLKLNDAQHYPMFVAEAAGLAAIAATNTISVPRTIAHGSTGDQSFLVLEYLELGSHGDAQLLGERLAALHRFSSDGANGNSQAAEEVNSGHSRPGCSATPCHDRTSNNFGYAQDNFIGTTPQPNTWTNNWVTFWREQRLGFQLRLAAQNGYGGQLQRLGEKLLDVLPAFLAGYTPQPSLLHGDLWSGNQAYLADGTPAIFDPAVYYGDRECDLAMTELFGGYPADFYAAYRAAYPLDDGYATRRDLYNLYHILNHANLFAGGYARQAEQMMQRLLSMAG</sequence>
<evidence type="ECO:0000256" key="1">
    <source>
        <dbReference type="ARBA" id="ARBA00009460"/>
    </source>
</evidence>
<dbReference type="PATRIC" id="fig|1796491.3.peg.2275"/>
<dbReference type="Gene3D" id="3.90.1200.10">
    <property type="match status" value="1"/>
</dbReference>
<evidence type="ECO:0000256" key="2">
    <source>
        <dbReference type="PIRNR" id="PIRNR006221"/>
    </source>
</evidence>
<protein>
    <submittedName>
        <fullName evidence="4">Fructosamine/Ketosamine-3-kinase</fullName>
    </submittedName>
</protein>
<proteinExistence type="inferred from homology"/>
<dbReference type="Gene3D" id="3.30.200.20">
    <property type="entry name" value="Phosphorylase Kinase, domain 1"/>
    <property type="match status" value="1"/>
</dbReference>
<keyword evidence="2" id="KW-0808">Transferase</keyword>
<dbReference type="InterPro" id="IPR016477">
    <property type="entry name" value="Fructo-/Ketosamine-3-kinase"/>
</dbReference>
<dbReference type="AlphaFoldDB" id="A0A139BS05"/>
<dbReference type="GO" id="GO:0016301">
    <property type="term" value="F:kinase activity"/>
    <property type="evidence" value="ECO:0007669"/>
    <property type="project" value="UniProtKB-UniRule"/>
</dbReference>
<reference evidence="4 5" key="2">
    <citation type="submission" date="2016-03" db="EMBL/GenBank/DDBJ databases">
        <title>New uncultured bacterium of the family Gallionellaceae from acid mine drainage: description and reconstruction of genome based on metagenomic analysis of microbial community.</title>
        <authorList>
            <person name="Kadnikov V."/>
            <person name="Ivasenko D."/>
            <person name="Beletsky A."/>
            <person name="Mardanov A."/>
            <person name="Danilova E."/>
            <person name="Pimenov N."/>
            <person name="Karnachuk O."/>
            <person name="Ravin N."/>
        </authorList>
    </citation>
    <scope>NUCLEOTIDE SEQUENCE [LARGE SCALE GENOMIC DNA]</scope>
    <source>
        <strain evidence="4">ShG14-8</strain>
    </source>
</reference>
<feature type="region of interest" description="Disordered" evidence="3">
    <location>
        <begin position="125"/>
        <end position="147"/>
    </location>
</feature>
<keyword evidence="2 4" id="KW-0418">Kinase</keyword>
<evidence type="ECO:0000313" key="4">
    <source>
        <dbReference type="EMBL" id="KXS31786.1"/>
    </source>
</evidence>
<dbReference type="Proteomes" id="UP000070578">
    <property type="component" value="Unassembled WGS sequence"/>
</dbReference>
<evidence type="ECO:0000256" key="3">
    <source>
        <dbReference type="SAM" id="MobiDB-lite"/>
    </source>
</evidence>
<organism evidence="4 5">
    <name type="scientific">Candidatus Gallionella acididurans</name>
    <dbReference type="NCBI Taxonomy" id="1796491"/>
    <lineage>
        <taxon>Bacteria</taxon>
        <taxon>Pseudomonadati</taxon>
        <taxon>Pseudomonadota</taxon>
        <taxon>Betaproteobacteria</taxon>
        <taxon>Nitrosomonadales</taxon>
        <taxon>Gallionellaceae</taxon>
        <taxon>Gallionella</taxon>
    </lineage>
</organism>
<dbReference type="PIRSF" id="PIRSF006221">
    <property type="entry name" value="Ketosamine-3-kinase"/>
    <property type="match status" value="1"/>
</dbReference>
<name>A0A139BS05_9PROT</name>